<dbReference type="OMA" id="AWSSCAG"/>
<comment type="cofactor">
    <cofactor evidence="1">
        <name>Mg(2+)</name>
        <dbReference type="ChEBI" id="CHEBI:18420"/>
    </cofactor>
</comment>
<keyword evidence="15" id="KW-1185">Reference proteome</keyword>
<evidence type="ECO:0000256" key="11">
    <source>
        <dbReference type="ARBA" id="ARBA00023136"/>
    </source>
</evidence>
<dbReference type="UniPathway" id="UPA00378"/>
<evidence type="ECO:0000256" key="9">
    <source>
        <dbReference type="ARBA" id="ARBA00022842"/>
    </source>
</evidence>
<comment type="pathway">
    <text evidence="3">Protein modification; protein glycosylation.</text>
</comment>
<dbReference type="SUPFAM" id="SSF64005">
    <property type="entry name" value="Undecaprenyl diphosphate synthase"/>
    <property type="match status" value="1"/>
</dbReference>
<evidence type="ECO:0000256" key="5">
    <source>
        <dbReference type="ARBA" id="ARBA00012596"/>
    </source>
</evidence>
<gene>
    <name evidence="14" type="ORF">PPL_05268</name>
</gene>
<evidence type="ECO:0000256" key="7">
    <source>
        <dbReference type="ARBA" id="ARBA00022692"/>
    </source>
</evidence>
<dbReference type="InParanoid" id="D3BB82"/>
<dbReference type="GO" id="GO:1904423">
    <property type="term" value="C:dehydrodolichyl diphosphate synthase complex"/>
    <property type="evidence" value="ECO:0007669"/>
    <property type="project" value="InterPro"/>
</dbReference>
<evidence type="ECO:0000256" key="6">
    <source>
        <dbReference type="ARBA" id="ARBA00022679"/>
    </source>
</evidence>
<dbReference type="GO" id="GO:0005789">
    <property type="term" value="C:endoplasmic reticulum membrane"/>
    <property type="evidence" value="ECO:0007669"/>
    <property type="project" value="UniProtKB-SubCell"/>
</dbReference>
<dbReference type="Pfam" id="PF01255">
    <property type="entry name" value="Prenyltransf"/>
    <property type="match status" value="1"/>
</dbReference>
<proteinExistence type="inferred from homology"/>
<reference evidence="14 15" key="1">
    <citation type="journal article" date="2011" name="Genome Res.">
        <title>Phylogeny-wide analysis of social amoeba genomes highlights ancient origins for complex intercellular communication.</title>
        <authorList>
            <person name="Heidel A.J."/>
            <person name="Lawal H.M."/>
            <person name="Felder M."/>
            <person name="Schilde C."/>
            <person name="Helps N.R."/>
            <person name="Tunggal B."/>
            <person name="Rivero F."/>
            <person name="John U."/>
            <person name="Schleicher M."/>
            <person name="Eichinger L."/>
            <person name="Platzer M."/>
            <person name="Noegel A.A."/>
            <person name="Schaap P."/>
            <person name="Gloeckner G."/>
        </authorList>
    </citation>
    <scope>NUCLEOTIDE SEQUENCE [LARGE SCALE GENOMIC DNA]</scope>
    <source>
        <strain evidence="15">ATCC 26659 / Pp 5 / PN500</strain>
    </source>
</reference>
<dbReference type="FunCoup" id="D3BB82">
    <property type="interactions" value="30"/>
</dbReference>
<dbReference type="EMBL" id="ADBJ01000025">
    <property type="protein sequence ID" value="EFA81289.1"/>
    <property type="molecule type" value="Genomic_DNA"/>
</dbReference>
<keyword evidence="8" id="KW-0256">Endoplasmic reticulum</keyword>
<comment type="subcellular location">
    <subcellularLocation>
        <location evidence="2">Endoplasmic reticulum membrane</location>
    </subcellularLocation>
</comment>
<dbReference type="STRING" id="670386.D3BB82"/>
<name>D3BB82_HETP5</name>
<evidence type="ECO:0000313" key="14">
    <source>
        <dbReference type="EMBL" id="EFA81289.1"/>
    </source>
</evidence>
<comment type="catalytic activity">
    <reaction evidence="12">
        <text>n isopentenyl diphosphate + (2E,6E)-farnesyl diphosphate = a di-trans,poly-cis-polyprenyl diphosphate + n diphosphate</text>
        <dbReference type="Rhea" id="RHEA:53008"/>
        <dbReference type="Rhea" id="RHEA-COMP:19494"/>
        <dbReference type="ChEBI" id="CHEBI:33019"/>
        <dbReference type="ChEBI" id="CHEBI:128769"/>
        <dbReference type="ChEBI" id="CHEBI:136960"/>
        <dbReference type="ChEBI" id="CHEBI:175763"/>
        <dbReference type="EC" id="2.5.1.87"/>
    </reaction>
</comment>
<evidence type="ECO:0000256" key="13">
    <source>
        <dbReference type="SAM" id="Phobius"/>
    </source>
</evidence>
<keyword evidence="9" id="KW-0460">Magnesium</keyword>
<dbReference type="EC" id="2.5.1.87" evidence="5"/>
<dbReference type="AlphaFoldDB" id="D3BB82"/>
<keyword evidence="11 13" id="KW-0472">Membrane</keyword>
<dbReference type="PANTHER" id="PTHR21528">
    <property type="entry name" value="DEHYDRODOLICHYL DIPHOSPHATE SYNTHASE COMPLEX SUBUNIT NUS1"/>
    <property type="match status" value="1"/>
</dbReference>
<evidence type="ECO:0000256" key="12">
    <source>
        <dbReference type="ARBA" id="ARBA00047353"/>
    </source>
</evidence>
<dbReference type="InterPro" id="IPR038887">
    <property type="entry name" value="Nus1/NgBR"/>
</dbReference>
<feature type="transmembrane region" description="Helical" evidence="13">
    <location>
        <begin position="33"/>
        <end position="55"/>
    </location>
</feature>
<evidence type="ECO:0000256" key="2">
    <source>
        <dbReference type="ARBA" id="ARBA00004586"/>
    </source>
</evidence>
<dbReference type="Gene3D" id="3.40.1180.10">
    <property type="entry name" value="Decaprenyl diphosphate synthase-like"/>
    <property type="match status" value="1"/>
</dbReference>
<dbReference type="InterPro" id="IPR036424">
    <property type="entry name" value="UPP_synth-like_sf"/>
</dbReference>
<organism evidence="14 15">
    <name type="scientific">Heterostelium pallidum (strain ATCC 26659 / Pp 5 / PN500)</name>
    <name type="common">Cellular slime mold</name>
    <name type="synonym">Polysphondylium pallidum</name>
    <dbReference type="NCBI Taxonomy" id="670386"/>
    <lineage>
        <taxon>Eukaryota</taxon>
        <taxon>Amoebozoa</taxon>
        <taxon>Evosea</taxon>
        <taxon>Eumycetozoa</taxon>
        <taxon>Dictyostelia</taxon>
        <taxon>Acytosteliales</taxon>
        <taxon>Acytosteliaceae</taxon>
        <taxon>Heterostelium</taxon>
    </lineage>
</organism>
<keyword evidence="7 13" id="KW-0812">Transmembrane</keyword>
<dbReference type="GO" id="GO:0045547">
    <property type="term" value="F:ditrans,polycis-polyprenyl diphosphate synthase [(2E,6E)-farnesyl diphosphate specific] activity"/>
    <property type="evidence" value="ECO:0007669"/>
    <property type="project" value="UniProtKB-EC"/>
</dbReference>
<dbReference type="Proteomes" id="UP000001396">
    <property type="component" value="Unassembled WGS sequence"/>
</dbReference>
<evidence type="ECO:0000256" key="1">
    <source>
        <dbReference type="ARBA" id="ARBA00001946"/>
    </source>
</evidence>
<dbReference type="GeneID" id="31360753"/>
<protein>
    <recommendedName>
        <fullName evidence="5">ditrans,polycis-polyprenyl diphosphate synthase [(2E,6E)-farnesyldiphosphate specific]</fullName>
        <ecNumber evidence="5">2.5.1.87</ecNumber>
    </recommendedName>
</protein>
<accession>D3BB82</accession>
<keyword evidence="10 13" id="KW-1133">Transmembrane helix</keyword>
<evidence type="ECO:0000256" key="8">
    <source>
        <dbReference type="ARBA" id="ARBA00022824"/>
    </source>
</evidence>
<dbReference type="PANTHER" id="PTHR21528:SF0">
    <property type="entry name" value="DEHYDRODOLICHYL DIPHOSPHATE SYNTHASE COMPLEX SUBUNIT NUS1"/>
    <property type="match status" value="1"/>
</dbReference>
<evidence type="ECO:0000256" key="4">
    <source>
        <dbReference type="ARBA" id="ARBA00005432"/>
    </source>
</evidence>
<evidence type="ECO:0000256" key="3">
    <source>
        <dbReference type="ARBA" id="ARBA00004922"/>
    </source>
</evidence>
<dbReference type="InterPro" id="IPR001441">
    <property type="entry name" value="UPP_synth-like"/>
</dbReference>
<comment type="caution">
    <text evidence="14">The sequence shown here is derived from an EMBL/GenBank/DDBJ whole genome shotgun (WGS) entry which is preliminary data.</text>
</comment>
<evidence type="ECO:0000256" key="10">
    <source>
        <dbReference type="ARBA" id="ARBA00022989"/>
    </source>
</evidence>
<sequence>MESFSECIYYCVYCIAFNTFSLILRSYDLMVMIRARCIYLLYSFVYTLMGVLGGVSSDRFSCDHILSRMSAECFDVPHHLAVIIDINHADFSKIVDILAWSVIAGIQRITIFENTGILKQHIDTIQSMLEQRKLTSKSTTSSTKQQNEIYTYHWLNKLTSTTNNNNSNTKTTDNNKPFEISIVSNEDGKMELVNITKKYTIDRKSNSSLQLDSNYIQANLPIHIGGADNEPQIAMDFTERNILNGFLPWHIKLTEFIKVDNFNQLYLDKYLNILKSYGRIEKRLGK</sequence>
<evidence type="ECO:0000313" key="15">
    <source>
        <dbReference type="Proteomes" id="UP000001396"/>
    </source>
</evidence>
<keyword evidence="6" id="KW-0808">Transferase</keyword>
<comment type="similarity">
    <text evidence="4">Belongs to the UPP synthase family.</text>
</comment>
<feature type="transmembrane region" description="Helical" evidence="13">
    <location>
        <begin position="7"/>
        <end position="27"/>
    </location>
</feature>
<dbReference type="RefSeq" id="XP_020433407.1">
    <property type="nucleotide sequence ID" value="XM_020576158.1"/>
</dbReference>